<dbReference type="PRINTS" id="PR00019">
    <property type="entry name" value="LEURICHRPT"/>
</dbReference>
<keyword evidence="11" id="KW-0675">Receptor</keyword>
<proteinExistence type="predicted"/>
<evidence type="ECO:0000256" key="1">
    <source>
        <dbReference type="ARBA" id="ARBA00004167"/>
    </source>
</evidence>
<dbReference type="Pfam" id="PF12799">
    <property type="entry name" value="LRR_4"/>
    <property type="match status" value="5"/>
</dbReference>
<dbReference type="EMBL" id="CM035423">
    <property type="protein sequence ID" value="KAH7365320.1"/>
    <property type="molecule type" value="Genomic_DNA"/>
</dbReference>
<accession>A0A8T2SN03</accession>
<evidence type="ECO:0000256" key="12">
    <source>
        <dbReference type="ARBA" id="ARBA00023180"/>
    </source>
</evidence>
<dbReference type="SMART" id="SM00369">
    <property type="entry name" value="LRR_TYP"/>
    <property type="match status" value="7"/>
</dbReference>
<evidence type="ECO:0000256" key="3">
    <source>
        <dbReference type="ARBA" id="ARBA00022679"/>
    </source>
</evidence>
<dbReference type="EMBL" id="CM035423">
    <property type="protein sequence ID" value="KAH7365321.1"/>
    <property type="molecule type" value="Genomic_DNA"/>
</dbReference>
<feature type="domain" description="Protein kinase" evidence="14">
    <location>
        <begin position="423"/>
        <end position="700"/>
    </location>
</feature>
<dbReference type="Gene3D" id="3.80.10.10">
    <property type="entry name" value="Ribonuclease Inhibitor"/>
    <property type="match status" value="4"/>
</dbReference>
<dbReference type="Gene3D" id="3.30.200.20">
    <property type="entry name" value="Phosphorylase Kinase, domain 1"/>
    <property type="match status" value="1"/>
</dbReference>
<evidence type="ECO:0000256" key="13">
    <source>
        <dbReference type="SAM" id="Phobius"/>
    </source>
</evidence>
<dbReference type="Gene3D" id="1.10.510.10">
    <property type="entry name" value="Transferase(Phosphotransferase) domain 1"/>
    <property type="match status" value="1"/>
</dbReference>
<dbReference type="InterPro" id="IPR025875">
    <property type="entry name" value="Leu-rich_rpt_4"/>
</dbReference>
<evidence type="ECO:0000256" key="2">
    <source>
        <dbReference type="ARBA" id="ARBA00022614"/>
    </source>
</evidence>
<keyword evidence="7" id="KW-0547">Nucleotide-binding</keyword>
<keyword evidence="3" id="KW-0808">Transferase</keyword>
<keyword evidence="12" id="KW-0325">Glycoprotein</keyword>
<dbReference type="FunFam" id="1.10.510.10:FF:000146">
    <property type="entry name" value="LRR receptor-like serine/threonine-protein kinase IOS1"/>
    <property type="match status" value="1"/>
</dbReference>
<evidence type="ECO:0000313" key="16">
    <source>
        <dbReference type="Proteomes" id="UP000825935"/>
    </source>
</evidence>
<gene>
    <name evidence="15" type="ORF">KP509_18G020700</name>
</gene>
<keyword evidence="2" id="KW-0433">Leucine-rich repeat</keyword>
<keyword evidence="4 13" id="KW-0812">Transmembrane</keyword>
<dbReference type="SMART" id="SM00220">
    <property type="entry name" value="S_TKc"/>
    <property type="match status" value="1"/>
</dbReference>
<comment type="subcellular location">
    <subcellularLocation>
        <location evidence="1">Membrane</location>
        <topology evidence="1">Single-pass membrane protein</topology>
    </subcellularLocation>
</comment>
<keyword evidence="9 13" id="KW-1133">Transmembrane helix</keyword>
<dbReference type="PROSITE" id="PS50011">
    <property type="entry name" value="PROTEIN_KINASE_DOM"/>
    <property type="match status" value="1"/>
</dbReference>
<dbReference type="PROSITE" id="PS51450">
    <property type="entry name" value="LRR"/>
    <property type="match status" value="5"/>
</dbReference>
<dbReference type="PROSITE" id="PS00108">
    <property type="entry name" value="PROTEIN_KINASE_ST"/>
    <property type="match status" value="1"/>
</dbReference>
<dbReference type="InterPro" id="IPR001611">
    <property type="entry name" value="Leu-rich_rpt"/>
</dbReference>
<keyword evidence="5" id="KW-0732">Signal</keyword>
<comment type="caution">
    <text evidence="15">The sequence shown here is derived from an EMBL/GenBank/DDBJ whole genome shotgun (WGS) entry which is preliminary data.</text>
</comment>
<dbReference type="PANTHER" id="PTHR45974:SF266">
    <property type="entry name" value="LEUCINE-RICH REPEAT RECEPTOR PROTEIN KINASE HPCA1"/>
    <property type="match status" value="1"/>
</dbReference>
<keyword evidence="10 13" id="KW-0472">Membrane</keyword>
<organism evidence="15 16">
    <name type="scientific">Ceratopteris richardii</name>
    <name type="common">Triangle waterfern</name>
    <dbReference type="NCBI Taxonomy" id="49495"/>
    <lineage>
        <taxon>Eukaryota</taxon>
        <taxon>Viridiplantae</taxon>
        <taxon>Streptophyta</taxon>
        <taxon>Embryophyta</taxon>
        <taxon>Tracheophyta</taxon>
        <taxon>Polypodiopsida</taxon>
        <taxon>Polypodiidae</taxon>
        <taxon>Polypodiales</taxon>
        <taxon>Pteridineae</taxon>
        <taxon>Pteridaceae</taxon>
        <taxon>Parkerioideae</taxon>
        <taxon>Ceratopteris</taxon>
    </lineage>
</organism>
<dbReference type="GO" id="GO:0004672">
    <property type="term" value="F:protein kinase activity"/>
    <property type="evidence" value="ECO:0007669"/>
    <property type="project" value="InterPro"/>
</dbReference>
<dbReference type="Proteomes" id="UP000825935">
    <property type="component" value="Chromosome 18"/>
</dbReference>
<dbReference type="OrthoDB" id="4062651at2759"/>
<dbReference type="InterPro" id="IPR003591">
    <property type="entry name" value="Leu-rich_rpt_typical-subtyp"/>
</dbReference>
<reference evidence="15" key="1">
    <citation type="submission" date="2021-08" db="EMBL/GenBank/DDBJ databases">
        <title>WGS assembly of Ceratopteris richardii.</title>
        <authorList>
            <person name="Marchant D.B."/>
            <person name="Chen G."/>
            <person name="Jenkins J."/>
            <person name="Shu S."/>
            <person name="Leebens-Mack J."/>
            <person name="Grimwood J."/>
            <person name="Schmutz J."/>
            <person name="Soltis P."/>
            <person name="Soltis D."/>
            <person name="Chen Z.-H."/>
        </authorList>
    </citation>
    <scope>NUCLEOTIDE SEQUENCE</scope>
    <source>
        <strain evidence="15">Whitten #5841</strain>
        <tissue evidence="15">Leaf</tissue>
    </source>
</reference>
<dbReference type="GO" id="GO:0005524">
    <property type="term" value="F:ATP binding"/>
    <property type="evidence" value="ECO:0007669"/>
    <property type="project" value="UniProtKB-KW"/>
</dbReference>
<evidence type="ECO:0000256" key="10">
    <source>
        <dbReference type="ARBA" id="ARBA00023136"/>
    </source>
</evidence>
<dbReference type="SMART" id="SM00365">
    <property type="entry name" value="LRR_SD22"/>
    <property type="match status" value="8"/>
</dbReference>
<dbReference type="Pfam" id="PF00069">
    <property type="entry name" value="Pkinase"/>
    <property type="match status" value="1"/>
</dbReference>
<keyword evidence="8" id="KW-0067">ATP-binding</keyword>
<dbReference type="InterPro" id="IPR032675">
    <property type="entry name" value="LRR_dom_sf"/>
</dbReference>
<sequence>MNGNNLKGEIPDLSALELLETLDFSHNNLSGSIPSSLATLKNLKALHMNQNNLIAEIPDLSALELLETLDFSHNSLSGSIPNTFAPLKNLKVLYMNGNNLIGEIPDLSTLELLETLDFSHNSLSGSIPNTFAPLKNLKVLYMNENNLIGEIPDLSTLELLETLDFSHNSLSGPIPNTFASLKNLKVLYMNGNNINGEIPDLNALELLETLDFSHNNLSGSIPSSLSAVKNLKVLYMNENNLKGEIPDLSALELLETLDLSDNHLSGPIPSSLATFKNLKALYLQNNNLSGTIPTALLQRRQTSSFTFEFSGNPSLCDSISSDCSHPPTPVQRPRGSKSKLSTGITVGISVAGILLLGVAIGFVTYFIYKKKKSSVHNGAIHEGLSQVELAGSECSGTVIMGEPIPAELHVRRFSYKEVEVATNNFTTILGQGGFGPVYKGWLDDGRVVAIKVSSNISLQGSKEFLNEIDLLSRVHHKCLVRLLGYCNEEKQVLVYEFMSEGSLFEHLHGPHSNDNSVLPWVTRLRIILDAAHGLSYLHEGCSPQIIHRDIKSSNILLNDQMEAKISDFGISRNQPINGTGAPPTAVMGTLGYVDPAYIKSLNMTERIDVYSFGVLLFEIVSGRRPIFESLSSKQSISIIDWAKSSFLRDNIDDIIDPSLHGQYNVESVRKVVHVAVSCVEMPSFKRPRMSQVYQDLKEALEVETSELQGSY</sequence>
<dbReference type="InterPro" id="IPR011009">
    <property type="entry name" value="Kinase-like_dom_sf"/>
</dbReference>
<dbReference type="InterPro" id="IPR008271">
    <property type="entry name" value="Ser/Thr_kinase_AS"/>
</dbReference>
<evidence type="ECO:0000256" key="9">
    <source>
        <dbReference type="ARBA" id="ARBA00022989"/>
    </source>
</evidence>
<name>A0A8T2SN03_CERRI</name>
<keyword evidence="16" id="KW-1185">Reference proteome</keyword>
<evidence type="ECO:0000256" key="7">
    <source>
        <dbReference type="ARBA" id="ARBA00022741"/>
    </source>
</evidence>
<evidence type="ECO:0000256" key="4">
    <source>
        <dbReference type="ARBA" id="ARBA00022692"/>
    </source>
</evidence>
<dbReference type="FunFam" id="3.30.200.20:FF:000178">
    <property type="entry name" value="serine/threonine-protein kinase PBS1-like"/>
    <property type="match status" value="1"/>
</dbReference>
<dbReference type="OMA" id="INDIMPP"/>
<evidence type="ECO:0000259" key="14">
    <source>
        <dbReference type="PROSITE" id="PS50011"/>
    </source>
</evidence>
<protein>
    <recommendedName>
        <fullName evidence="14">Protein kinase domain-containing protein</fullName>
    </recommendedName>
</protein>
<dbReference type="InterPro" id="IPR000719">
    <property type="entry name" value="Prot_kinase_dom"/>
</dbReference>
<keyword evidence="6" id="KW-0677">Repeat</keyword>
<dbReference type="Pfam" id="PF00560">
    <property type="entry name" value="LRR_1"/>
    <property type="match status" value="2"/>
</dbReference>
<evidence type="ECO:0000256" key="5">
    <source>
        <dbReference type="ARBA" id="ARBA00022729"/>
    </source>
</evidence>
<evidence type="ECO:0000313" key="15">
    <source>
        <dbReference type="EMBL" id="KAH7365321.1"/>
    </source>
</evidence>
<dbReference type="AlphaFoldDB" id="A0A8T2SN03"/>
<dbReference type="GO" id="GO:0016020">
    <property type="term" value="C:membrane"/>
    <property type="evidence" value="ECO:0007669"/>
    <property type="project" value="UniProtKB-SubCell"/>
</dbReference>
<dbReference type="SUPFAM" id="SSF52058">
    <property type="entry name" value="L domain-like"/>
    <property type="match status" value="1"/>
</dbReference>
<evidence type="ECO:0000256" key="11">
    <source>
        <dbReference type="ARBA" id="ARBA00023170"/>
    </source>
</evidence>
<dbReference type="FunFam" id="3.80.10.10:FF:000041">
    <property type="entry name" value="LRR receptor-like serine/threonine-protein kinase ERECTA"/>
    <property type="match status" value="2"/>
</dbReference>
<evidence type="ECO:0000256" key="6">
    <source>
        <dbReference type="ARBA" id="ARBA00022737"/>
    </source>
</evidence>
<dbReference type="PANTHER" id="PTHR45974">
    <property type="entry name" value="RECEPTOR-LIKE PROTEIN 55"/>
    <property type="match status" value="1"/>
</dbReference>
<dbReference type="SUPFAM" id="SSF56112">
    <property type="entry name" value="Protein kinase-like (PK-like)"/>
    <property type="match status" value="1"/>
</dbReference>
<feature type="transmembrane region" description="Helical" evidence="13">
    <location>
        <begin position="344"/>
        <end position="368"/>
    </location>
</feature>
<evidence type="ECO:0000256" key="8">
    <source>
        <dbReference type="ARBA" id="ARBA00022840"/>
    </source>
</evidence>